<evidence type="ECO:0000313" key="2">
    <source>
        <dbReference type="Proteomes" id="UP000280197"/>
    </source>
</evidence>
<dbReference type="InterPro" id="IPR029063">
    <property type="entry name" value="SAM-dependent_MTases_sf"/>
</dbReference>
<dbReference type="SUPFAM" id="SSF53335">
    <property type="entry name" value="S-adenosyl-L-methionine-dependent methyltransferases"/>
    <property type="match status" value="1"/>
</dbReference>
<dbReference type="Gene3D" id="3.40.50.150">
    <property type="entry name" value="Vaccinia Virus protein VP39"/>
    <property type="match status" value="1"/>
</dbReference>
<accession>A0A3S9HYS7</accession>
<organism evidence="1 2">
    <name type="scientific">Streptomyces aquilus</name>
    <dbReference type="NCBI Taxonomy" id="2548456"/>
    <lineage>
        <taxon>Bacteria</taxon>
        <taxon>Bacillati</taxon>
        <taxon>Actinomycetota</taxon>
        <taxon>Actinomycetes</taxon>
        <taxon>Kitasatosporales</taxon>
        <taxon>Streptomycetaceae</taxon>
        <taxon>Streptomyces</taxon>
    </lineage>
</organism>
<dbReference type="RefSeq" id="WP_126271460.1">
    <property type="nucleotide sequence ID" value="NZ_CP034463.1"/>
</dbReference>
<keyword evidence="2" id="KW-1185">Reference proteome</keyword>
<reference evidence="1 2" key="1">
    <citation type="submission" date="2018-12" db="EMBL/GenBank/DDBJ databases">
        <authorList>
            <person name="Li K."/>
        </authorList>
    </citation>
    <scope>NUCLEOTIDE SEQUENCE [LARGE SCALE GENOMIC DNA]</scope>
    <source>
        <strain evidence="2">CR22</strain>
    </source>
</reference>
<gene>
    <name evidence="1" type="ORF">EJC51_14510</name>
</gene>
<evidence type="ECO:0000313" key="1">
    <source>
        <dbReference type="EMBL" id="AZP17223.1"/>
    </source>
</evidence>
<protein>
    <recommendedName>
        <fullName evidence="3">Class I SAM-dependent methyltransferase</fullName>
    </recommendedName>
</protein>
<dbReference type="KEGG" id="saqu:EJC51_14510"/>
<name>A0A3S9HYS7_9ACTN</name>
<dbReference type="EMBL" id="CP034463">
    <property type="protein sequence ID" value="AZP17223.1"/>
    <property type="molecule type" value="Genomic_DNA"/>
</dbReference>
<proteinExistence type="predicted"/>
<evidence type="ECO:0008006" key="3">
    <source>
        <dbReference type="Google" id="ProtNLM"/>
    </source>
</evidence>
<dbReference type="Proteomes" id="UP000280197">
    <property type="component" value="Chromosome"/>
</dbReference>
<sequence length="174" mass="19180">MKRLRARLADLDRRRRHRSTARAMLRLNPEPESWLDVGTGEAHFPAEAKALFPYTSFDGLDTTTAVLVAREAERLEEAYLGTPAAPHLTRALTARYDVISVLKPVAELGAVLTFLRPGGHVLVETEGATDALRGELEAAHCTILPPTRHPALDRLSRTTRVIARRQSQSQSSAP</sequence>
<dbReference type="AlphaFoldDB" id="A0A3S9HYS7"/>
<dbReference type="Pfam" id="PF13489">
    <property type="entry name" value="Methyltransf_23"/>
    <property type="match status" value="1"/>
</dbReference>